<accession>A0A8J5SHV4</accession>
<keyword evidence="2" id="KW-1185">Reference proteome</keyword>
<dbReference type="InterPro" id="IPR012866">
    <property type="entry name" value="DUF1644"/>
</dbReference>
<dbReference type="Pfam" id="PF07800">
    <property type="entry name" value="DUF1644"/>
    <property type="match status" value="1"/>
</dbReference>
<dbReference type="AlphaFoldDB" id="A0A8J5SHV4"/>
<proteinExistence type="predicted"/>
<dbReference type="PANTHER" id="PTHR31197">
    <property type="entry name" value="OS01G0612600 PROTEIN"/>
    <property type="match status" value="1"/>
</dbReference>
<name>A0A8J5SHV4_ZIZPA</name>
<sequence length="242" mass="27406">MCGTSYRHSNCIDQFKKAYNNGALLDELPANATGTSLDSAPLIVGEKTESIDLMCPLCRGKVKGWTIVEPARNYLNGKRTTCMQDGCSFVRAYNELRKHVKSEHPLAKPREVDPILEQKWSLLEIERERQDALSTITTTMGRAMVCGDYVLDLEDDDNLDDVESDEDDSDNGHVTDNTGRMLLFLMQQVAWHHQNQRLQNTNSSSGNAEDNFANRAAPYTSWNEMMEMIWLWLEGETPVLVL</sequence>
<gene>
    <name evidence="1" type="ORF">GUJ93_ZPchr0006g46293</name>
</gene>
<evidence type="ECO:0000313" key="1">
    <source>
        <dbReference type="EMBL" id="KAG8072568.1"/>
    </source>
</evidence>
<dbReference type="OrthoDB" id="1921166at2759"/>
<comment type="caution">
    <text evidence="1">The sequence shown here is derived from an EMBL/GenBank/DDBJ whole genome shotgun (WGS) entry which is preliminary data.</text>
</comment>
<dbReference type="PANTHER" id="PTHR31197:SF12">
    <property type="entry name" value="OS02G0770600 PROTEIN"/>
    <property type="match status" value="1"/>
</dbReference>
<dbReference type="EMBL" id="JAAALK010000283">
    <property type="protein sequence ID" value="KAG8072568.1"/>
    <property type="molecule type" value="Genomic_DNA"/>
</dbReference>
<dbReference type="Proteomes" id="UP000729402">
    <property type="component" value="Unassembled WGS sequence"/>
</dbReference>
<protein>
    <submittedName>
        <fullName evidence="1">Uncharacterized protein</fullName>
    </submittedName>
</protein>
<reference evidence="1" key="2">
    <citation type="submission" date="2021-02" db="EMBL/GenBank/DDBJ databases">
        <authorList>
            <person name="Kimball J.A."/>
            <person name="Haas M.W."/>
            <person name="Macchietto M."/>
            <person name="Kono T."/>
            <person name="Duquette J."/>
            <person name="Shao M."/>
        </authorList>
    </citation>
    <scope>NUCLEOTIDE SEQUENCE</scope>
    <source>
        <tissue evidence="1">Fresh leaf tissue</tissue>
    </source>
</reference>
<evidence type="ECO:0000313" key="2">
    <source>
        <dbReference type="Proteomes" id="UP000729402"/>
    </source>
</evidence>
<reference evidence="1" key="1">
    <citation type="journal article" date="2021" name="bioRxiv">
        <title>Whole Genome Assembly and Annotation of Northern Wild Rice, Zizania palustris L., Supports a Whole Genome Duplication in the Zizania Genus.</title>
        <authorList>
            <person name="Haas M."/>
            <person name="Kono T."/>
            <person name="Macchietto M."/>
            <person name="Millas R."/>
            <person name="McGilp L."/>
            <person name="Shao M."/>
            <person name="Duquette J."/>
            <person name="Hirsch C.N."/>
            <person name="Kimball J."/>
        </authorList>
    </citation>
    <scope>NUCLEOTIDE SEQUENCE</scope>
    <source>
        <tissue evidence="1">Fresh leaf tissue</tissue>
    </source>
</reference>
<organism evidence="1 2">
    <name type="scientific">Zizania palustris</name>
    <name type="common">Northern wild rice</name>
    <dbReference type="NCBI Taxonomy" id="103762"/>
    <lineage>
        <taxon>Eukaryota</taxon>
        <taxon>Viridiplantae</taxon>
        <taxon>Streptophyta</taxon>
        <taxon>Embryophyta</taxon>
        <taxon>Tracheophyta</taxon>
        <taxon>Spermatophyta</taxon>
        <taxon>Magnoliopsida</taxon>
        <taxon>Liliopsida</taxon>
        <taxon>Poales</taxon>
        <taxon>Poaceae</taxon>
        <taxon>BOP clade</taxon>
        <taxon>Oryzoideae</taxon>
        <taxon>Oryzeae</taxon>
        <taxon>Zizaniinae</taxon>
        <taxon>Zizania</taxon>
    </lineage>
</organism>